<keyword evidence="5" id="KW-1003">Cell membrane</keyword>
<protein>
    <recommendedName>
        <fullName evidence="5">Probable membrane transporter protein</fullName>
    </recommendedName>
</protein>
<gene>
    <name evidence="6" type="ORF">AFULGI_00019370</name>
</gene>
<dbReference type="KEGG" id="afg:AFULGI_00019370"/>
<sequence>MPEIPLLPFIAAFIIGLICSPAGVTGAFLLLPFQLSVLGVTSPIANSTNLLYNILSIPGGAYNFWREKRFLLPLAIALVLGYLPGMYLGTLVRIHLLGDVRAFKAFVAAVLLYLGIRLILSKSQRIEGEMKILKSSSLKVEFSFANSIFTFNPLAIALTSFTIGIVASAYGVGGGALMAPILVSLYSLPIKAIAGANLVGTFAASVFGLASYTALGYPPNLENGIAMGAGGAMGIFIGSKLQGRVEERKLRILLSLLIIGISAKYILESVSLIA</sequence>
<comment type="subcellular location">
    <subcellularLocation>
        <location evidence="5">Cell membrane</location>
        <topology evidence="5">Multi-pass membrane protein</topology>
    </subcellularLocation>
    <subcellularLocation>
        <location evidence="1">Membrane</location>
        <topology evidence="1">Multi-pass membrane protein</topology>
    </subcellularLocation>
</comment>
<feature type="transmembrane region" description="Helical" evidence="5">
    <location>
        <begin position="6"/>
        <end position="31"/>
    </location>
</feature>
<dbReference type="Pfam" id="PF01925">
    <property type="entry name" value="TauE"/>
    <property type="match status" value="1"/>
</dbReference>
<dbReference type="GO" id="GO:0005886">
    <property type="term" value="C:plasma membrane"/>
    <property type="evidence" value="ECO:0007669"/>
    <property type="project" value="UniProtKB-SubCell"/>
</dbReference>
<name>A0A075WMD0_ARCFL</name>
<feature type="transmembrane region" description="Helical" evidence="5">
    <location>
        <begin position="169"/>
        <end position="188"/>
    </location>
</feature>
<evidence type="ECO:0000256" key="5">
    <source>
        <dbReference type="RuleBase" id="RU363041"/>
    </source>
</evidence>
<proteinExistence type="inferred from homology"/>
<evidence type="ECO:0000313" key="6">
    <source>
        <dbReference type="EMBL" id="AIG98688.1"/>
    </source>
</evidence>
<evidence type="ECO:0000256" key="4">
    <source>
        <dbReference type="ARBA" id="ARBA00023136"/>
    </source>
</evidence>
<dbReference type="RefSeq" id="WP_010879184.1">
    <property type="nucleotide sequence ID" value="NZ_CP006577.1"/>
</dbReference>
<dbReference type="GeneID" id="24795431"/>
<dbReference type="HOGENOM" id="CLU_076046_0_0_2"/>
<organism evidence="6 7">
    <name type="scientific">Archaeoglobus fulgidus DSM 8774</name>
    <dbReference type="NCBI Taxonomy" id="1344584"/>
    <lineage>
        <taxon>Archaea</taxon>
        <taxon>Methanobacteriati</taxon>
        <taxon>Methanobacteriota</taxon>
        <taxon>Archaeoglobi</taxon>
        <taxon>Archaeoglobales</taxon>
        <taxon>Archaeoglobaceae</taxon>
        <taxon>Archaeoglobus</taxon>
    </lineage>
</organism>
<feature type="transmembrane region" description="Helical" evidence="5">
    <location>
        <begin position="70"/>
        <end position="90"/>
    </location>
</feature>
<feature type="transmembrane region" description="Helical" evidence="5">
    <location>
        <begin position="102"/>
        <end position="120"/>
    </location>
</feature>
<evidence type="ECO:0000256" key="2">
    <source>
        <dbReference type="ARBA" id="ARBA00022692"/>
    </source>
</evidence>
<keyword evidence="3 5" id="KW-1133">Transmembrane helix</keyword>
<dbReference type="InterPro" id="IPR002781">
    <property type="entry name" value="TM_pro_TauE-like"/>
</dbReference>
<feature type="transmembrane region" description="Helical" evidence="5">
    <location>
        <begin position="195"/>
        <end position="215"/>
    </location>
</feature>
<dbReference type="Proteomes" id="UP000028501">
    <property type="component" value="Chromosome"/>
</dbReference>
<feature type="transmembrane region" description="Helical" evidence="5">
    <location>
        <begin position="140"/>
        <end position="163"/>
    </location>
</feature>
<evidence type="ECO:0000313" key="7">
    <source>
        <dbReference type="Proteomes" id="UP000028501"/>
    </source>
</evidence>
<dbReference type="PANTHER" id="PTHR43483:SF3">
    <property type="entry name" value="MEMBRANE TRANSPORTER PROTEIN HI_0806-RELATED"/>
    <property type="match status" value="1"/>
</dbReference>
<evidence type="ECO:0000256" key="3">
    <source>
        <dbReference type="ARBA" id="ARBA00022989"/>
    </source>
</evidence>
<feature type="transmembrane region" description="Helical" evidence="5">
    <location>
        <begin position="221"/>
        <end position="238"/>
    </location>
</feature>
<accession>A0A075WMD0</accession>
<dbReference type="PANTHER" id="PTHR43483">
    <property type="entry name" value="MEMBRANE TRANSPORTER PROTEIN HI_0806-RELATED"/>
    <property type="match status" value="1"/>
</dbReference>
<dbReference type="EMBL" id="CP006577">
    <property type="protein sequence ID" value="AIG98688.1"/>
    <property type="molecule type" value="Genomic_DNA"/>
</dbReference>
<comment type="similarity">
    <text evidence="5">Belongs to the 4-toluene sulfonate uptake permease (TSUP) (TC 2.A.102) family.</text>
</comment>
<evidence type="ECO:0000256" key="1">
    <source>
        <dbReference type="ARBA" id="ARBA00004141"/>
    </source>
</evidence>
<feature type="transmembrane region" description="Helical" evidence="5">
    <location>
        <begin position="250"/>
        <end position="267"/>
    </location>
</feature>
<dbReference type="AlphaFoldDB" id="A0A075WMD0"/>
<keyword evidence="2 5" id="KW-0812">Transmembrane</keyword>
<reference evidence="6 7" key="1">
    <citation type="submission" date="2013-07" db="EMBL/GenBank/DDBJ databases">
        <title>Genome of Archaeoglobus fulgidus.</title>
        <authorList>
            <person name="Fiebig A."/>
            <person name="Birkeland N.-K."/>
        </authorList>
    </citation>
    <scope>NUCLEOTIDE SEQUENCE [LARGE SCALE GENOMIC DNA]</scope>
    <source>
        <strain evidence="6 7">DSM 8774</strain>
    </source>
</reference>
<keyword evidence="4 5" id="KW-0472">Membrane</keyword>